<dbReference type="InterPro" id="IPR045518">
    <property type="entry name" value="2EXR"/>
</dbReference>
<sequence length="342" mass="37729">MASLGATGSSTVTDNDAPAPADSESGFTPFPRLPPELQLLVWKQSVEEPRYYIKCHSHATCAAIIRDIVPTALADRACVSCRHESFHPALLLVCRESRDVVRARFPERLATVPAERHGQEETKPFEYGHLMFNSAIDFTLLSYREVKTLAGAVQFDTTRNVSFHVGADDVELPIAPPGCGALGLHVLRLGRMVLCYLEMIARLALWQAVEVGPPPCTFFLPDGLQTRNVGFYVVDEFVMCLASVEQTGDAVDDQDPGSEEDDDEEEEEVEQGDDSADEDGSGEDVDTDGQVFPWFRQYDRSTGNAAPALASHSSFTHHHQYQLRPSVQRPERDGNGRRTHAG</sequence>
<dbReference type="Pfam" id="PF20150">
    <property type="entry name" value="2EXR"/>
    <property type="match status" value="1"/>
</dbReference>
<keyword evidence="4" id="KW-1185">Reference proteome</keyword>
<dbReference type="Proteomes" id="UP000070501">
    <property type="component" value="Unassembled WGS sequence"/>
</dbReference>
<gene>
    <name evidence="3" type="ORF">Micbo1qcDRAFT_213883</name>
</gene>
<reference evidence="4" key="1">
    <citation type="submission" date="2016-02" db="EMBL/GenBank/DDBJ databases">
        <title>Draft genome sequence of Microdochium bolleyi, a fungal endophyte of beachgrass.</title>
        <authorList>
            <consortium name="DOE Joint Genome Institute"/>
            <person name="David A.S."/>
            <person name="May G."/>
            <person name="Haridas S."/>
            <person name="Lim J."/>
            <person name="Wang M."/>
            <person name="Labutti K."/>
            <person name="Lipzen A."/>
            <person name="Barry K."/>
            <person name="Grigoriev I.V."/>
        </authorList>
    </citation>
    <scope>NUCLEOTIDE SEQUENCE [LARGE SCALE GENOMIC DNA]</scope>
    <source>
        <strain evidence="4">J235TASD1</strain>
    </source>
</reference>
<evidence type="ECO:0000256" key="1">
    <source>
        <dbReference type="SAM" id="MobiDB-lite"/>
    </source>
</evidence>
<dbReference type="PANTHER" id="PTHR35910:SF1">
    <property type="entry name" value="2EXR DOMAIN-CONTAINING PROTEIN"/>
    <property type="match status" value="1"/>
</dbReference>
<proteinExistence type="predicted"/>
<dbReference type="InParanoid" id="A0A136IUU8"/>
<accession>A0A136IUU8</accession>
<organism evidence="3 4">
    <name type="scientific">Microdochium bolleyi</name>
    <dbReference type="NCBI Taxonomy" id="196109"/>
    <lineage>
        <taxon>Eukaryota</taxon>
        <taxon>Fungi</taxon>
        <taxon>Dikarya</taxon>
        <taxon>Ascomycota</taxon>
        <taxon>Pezizomycotina</taxon>
        <taxon>Sordariomycetes</taxon>
        <taxon>Xylariomycetidae</taxon>
        <taxon>Xylariales</taxon>
        <taxon>Microdochiaceae</taxon>
        <taxon>Microdochium</taxon>
    </lineage>
</organism>
<dbReference type="OrthoDB" id="3469466at2759"/>
<evidence type="ECO:0000259" key="2">
    <source>
        <dbReference type="Pfam" id="PF20150"/>
    </source>
</evidence>
<feature type="region of interest" description="Disordered" evidence="1">
    <location>
        <begin position="1"/>
        <end position="30"/>
    </location>
</feature>
<protein>
    <recommendedName>
        <fullName evidence="2">2EXR domain-containing protein</fullName>
    </recommendedName>
</protein>
<feature type="domain" description="2EXR" evidence="2">
    <location>
        <begin position="27"/>
        <end position="137"/>
    </location>
</feature>
<feature type="compositionally biased region" description="Acidic residues" evidence="1">
    <location>
        <begin position="250"/>
        <end position="287"/>
    </location>
</feature>
<feature type="compositionally biased region" description="Polar residues" evidence="1">
    <location>
        <begin position="1"/>
        <end position="14"/>
    </location>
</feature>
<dbReference type="AlphaFoldDB" id="A0A136IUU8"/>
<dbReference type="EMBL" id="KQ964257">
    <property type="protein sequence ID" value="KXJ88760.1"/>
    <property type="molecule type" value="Genomic_DNA"/>
</dbReference>
<evidence type="ECO:0000313" key="3">
    <source>
        <dbReference type="EMBL" id="KXJ88760.1"/>
    </source>
</evidence>
<dbReference type="PANTHER" id="PTHR35910">
    <property type="entry name" value="2EXR DOMAIN-CONTAINING PROTEIN"/>
    <property type="match status" value="1"/>
</dbReference>
<name>A0A136IUU8_9PEZI</name>
<feature type="region of interest" description="Disordered" evidence="1">
    <location>
        <begin position="248"/>
        <end position="342"/>
    </location>
</feature>
<evidence type="ECO:0000313" key="4">
    <source>
        <dbReference type="Proteomes" id="UP000070501"/>
    </source>
</evidence>